<protein>
    <recommendedName>
        <fullName evidence="7">C2H2-type domain-containing protein</fullName>
    </recommendedName>
</protein>
<keyword evidence="1" id="KW-0479">Metal-binding</keyword>
<dbReference type="Pfam" id="PF00096">
    <property type="entry name" value="zf-C2H2"/>
    <property type="match status" value="2"/>
</dbReference>
<name>A0A371CMU8_9APHY</name>
<dbReference type="GO" id="GO:0000981">
    <property type="term" value="F:DNA-binding transcription factor activity, RNA polymerase II-specific"/>
    <property type="evidence" value="ECO:0007669"/>
    <property type="project" value="TreeGrafter"/>
</dbReference>
<dbReference type="OrthoDB" id="10018191at2759"/>
<dbReference type="GO" id="GO:0005634">
    <property type="term" value="C:nucleus"/>
    <property type="evidence" value="ECO:0007669"/>
    <property type="project" value="TreeGrafter"/>
</dbReference>
<evidence type="ECO:0000256" key="2">
    <source>
        <dbReference type="ARBA" id="ARBA00022737"/>
    </source>
</evidence>
<dbReference type="PANTHER" id="PTHR24408">
    <property type="entry name" value="ZINC FINGER PROTEIN"/>
    <property type="match status" value="1"/>
</dbReference>
<dbReference type="InterPro" id="IPR036236">
    <property type="entry name" value="Znf_C2H2_sf"/>
</dbReference>
<dbReference type="GO" id="GO:0008270">
    <property type="term" value="F:zinc ion binding"/>
    <property type="evidence" value="ECO:0007669"/>
    <property type="project" value="UniProtKB-KW"/>
</dbReference>
<dbReference type="PROSITE" id="PS50157">
    <property type="entry name" value="ZINC_FINGER_C2H2_2"/>
    <property type="match status" value="2"/>
</dbReference>
<dbReference type="AlphaFoldDB" id="A0A371CMU8"/>
<proteinExistence type="predicted"/>
<keyword evidence="9" id="KW-1185">Reference proteome</keyword>
<dbReference type="STRING" id="139420.A0A371CMU8"/>
<gene>
    <name evidence="8" type="ORF">OH76DRAFT_193289</name>
</gene>
<feature type="compositionally biased region" description="Polar residues" evidence="6">
    <location>
        <begin position="52"/>
        <end position="61"/>
    </location>
</feature>
<dbReference type="EMBL" id="KZ857507">
    <property type="protein sequence ID" value="RDX41608.1"/>
    <property type="molecule type" value="Genomic_DNA"/>
</dbReference>
<dbReference type="Gene3D" id="3.30.160.60">
    <property type="entry name" value="Classic Zinc Finger"/>
    <property type="match status" value="1"/>
</dbReference>
<dbReference type="Proteomes" id="UP000256964">
    <property type="component" value="Unassembled WGS sequence"/>
</dbReference>
<evidence type="ECO:0000256" key="4">
    <source>
        <dbReference type="ARBA" id="ARBA00022833"/>
    </source>
</evidence>
<evidence type="ECO:0000259" key="7">
    <source>
        <dbReference type="PROSITE" id="PS50157"/>
    </source>
</evidence>
<dbReference type="GO" id="GO:0043565">
    <property type="term" value="F:sequence-specific DNA binding"/>
    <property type="evidence" value="ECO:0007669"/>
    <property type="project" value="TreeGrafter"/>
</dbReference>
<keyword evidence="2" id="KW-0677">Repeat</keyword>
<evidence type="ECO:0000256" key="1">
    <source>
        <dbReference type="ARBA" id="ARBA00022723"/>
    </source>
</evidence>
<reference evidence="8 9" key="1">
    <citation type="journal article" date="2018" name="Biotechnol. Biofuels">
        <title>Integrative visual omics of the white-rot fungus Polyporus brumalis exposes the biotechnological potential of its oxidative enzymes for delignifying raw plant biomass.</title>
        <authorList>
            <person name="Miyauchi S."/>
            <person name="Rancon A."/>
            <person name="Drula E."/>
            <person name="Hage H."/>
            <person name="Chaduli D."/>
            <person name="Favel A."/>
            <person name="Grisel S."/>
            <person name="Henrissat B."/>
            <person name="Herpoel-Gimbert I."/>
            <person name="Ruiz-Duenas F.J."/>
            <person name="Chevret D."/>
            <person name="Hainaut M."/>
            <person name="Lin J."/>
            <person name="Wang M."/>
            <person name="Pangilinan J."/>
            <person name="Lipzen A."/>
            <person name="Lesage-Meessen L."/>
            <person name="Navarro D."/>
            <person name="Riley R."/>
            <person name="Grigoriev I.V."/>
            <person name="Zhou S."/>
            <person name="Raouche S."/>
            <person name="Rosso M.N."/>
        </authorList>
    </citation>
    <scope>NUCLEOTIDE SEQUENCE [LARGE SCALE GENOMIC DNA]</scope>
    <source>
        <strain evidence="8 9">BRFM 1820</strain>
    </source>
</reference>
<feature type="domain" description="C2H2-type" evidence="7">
    <location>
        <begin position="107"/>
        <end position="135"/>
    </location>
</feature>
<organism evidence="8 9">
    <name type="scientific">Lentinus brumalis</name>
    <dbReference type="NCBI Taxonomy" id="2498619"/>
    <lineage>
        <taxon>Eukaryota</taxon>
        <taxon>Fungi</taxon>
        <taxon>Dikarya</taxon>
        <taxon>Basidiomycota</taxon>
        <taxon>Agaricomycotina</taxon>
        <taxon>Agaricomycetes</taxon>
        <taxon>Polyporales</taxon>
        <taxon>Polyporaceae</taxon>
        <taxon>Lentinus</taxon>
    </lineage>
</organism>
<evidence type="ECO:0000313" key="8">
    <source>
        <dbReference type="EMBL" id="RDX41608.1"/>
    </source>
</evidence>
<evidence type="ECO:0000256" key="5">
    <source>
        <dbReference type="PROSITE-ProRule" id="PRU00042"/>
    </source>
</evidence>
<evidence type="ECO:0000313" key="9">
    <source>
        <dbReference type="Proteomes" id="UP000256964"/>
    </source>
</evidence>
<dbReference type="SUPFAM" id="SSF57667">
    <property type="entry name" value="beta-beta-alpha zinc fingers"/>
    <property type="match status" value="1"/>
</dbReference>
<dbReference type="SMART" id="SM00355">
    <property type="entry name" value="ZnF_C2H2"/>
    <property type="match status" value="2"/>
</dbReference>
<evidence type="ECO:0000256" key="6">
    <source>
        <dbReference type="SAM" id="MobiDB-lite"/>
    </source>
</evidence>
<feature type="domain" description="C2H2-type" evidence="7">
    <location>
        <begin position="77"/>
        <end position="104"/>
    </location>
</feature>
<keyword evidence="3 5" id="KW-0863">Zinc-finger</keyword>
<dbReference type="PROSITE" id="PS00028">
    <property type="entry name" value="ZINC_FINGER_C2H2_1"/>
    <property type="match status" value="2"/>
</dbReference>
<sequence length="139" mass="15556">MPSVWSSGGLPDSFALPSNLVGTLAPIPGGDAQQYGMPLSATNPLPTPVKLSETSQVNIPPQRTRAQKSGGRKDKPHQCQSCKKYFTRKSNLKQHRLEHHDKTFRKFQCKHCEKEYVRANALRNHVLLRHSDDVANVSK</sequence>
<accession>A0A371CMU8</accession>
<dbReference type="InterPro" id="IPR013087">
    <property type="entry name" value="Znf_C2H2_type"/>
</dbReference>
<feature type="region of interest" description="Disordered" evidence="6">
    <location>
        <begin position="20"/>
        <end position="79"/>
    </location>
</feature>
<keyword evidence="4" id="KW-0862">Zinc</keyword>
<evidence type="ECO:0000256" key="3">
    <source>
        <dbReference type="ARBA" id="ARBA00022771"/>
    </source>
</evidence>
<dbReference type="PANTHER" id="PTHR24408:SF58">
    <property type="entry name" value="TRANSCRIPTION FACTOR (TFIIIA), PUTATIVE (AFU_ORTHOLOGUE AFUA_1G05150)-RELATED"/>
    <property type="match status" value="1"/>
</dbReference>